<feature type="transmembrane region" description="Helical" evidence="1">
    <location>
        <begin position="118"/>
        <end position="134"/>
    </location>
</feature>
<name>A0A367W863_9PROT</name>
<accession>A0A367W863</accession>
<gene>
    <name evidence="2" type="ORF">TH19_09965</name>
</gene>
<keyword evidence="1" id="KW-0472">Membrane</keyword>
<dbReference type="EMBL" id="JPWF01000005">
    <property type="protein sequence ID" value="RCK37567.1"/>
    <property type="molecule type" value="Genomic_DNA"/>
</dbReference>
<reference evidence="2 3" key="1">
    <citation type="submission" date="2014-07" db="EMBL/GenBank/DDBJ databases">
        <title>Draft genome sequence of Thalassospira profundimaris 35.</title>
        <authorList>
            <person name="Lai Q."/>
            <person name="Shao Z."/>
        </authorList>
    </citation>
    <scope>NUCLEOTIDE SEQUENCE [LARGE SCALE GENOMIC DNA]</scope>
    <source>
        <strain evidence="2 3">35</strain>
    </source>
</reference>
<keyword evidence="1" id="KW-0812">Transmembrane</keyword>
<feature type="transmembrane region" description="Helical" evidence="1">
    <location>
        <begin position="90"/>
        <end position="112"/>
    </location>
</feature>
<sequence>MVLQVIFLVVVGPLMIFLLGGLYAEMRWSQRSFYEAPFTPWLITAALVFWMPYRLTRKPLENKVANDPLAKVVIRATKLHFEKDMKGSGVILWAMAVLLGGLLPSLILIPITSPNTEMVWFFALPMVLGWRFFIPQWLENREVRNALTVTAKLREFLGDDIGYYVAGDRGGIAISRDNQTFAFVRMDKKKIAKSGTVAWNDIRKWGERESVANTIRAIGRTSTTEAIDVMSYNGQEHNKAAQNTGLYLEYDLSDLENDRIVIPLKSYQAATWSKIMSRLKNGELASVVEPEFVPAARVS</sequence>
<feature type="transmembrane region" description="Helical" evidence="1">
    <location>
        <begin position="5"/>
        <end position="24"/>
    </location>
</feature>
<feature type="transmembrane region" description="Helical" evidence="1">
    <location>
        <begin position="36"/>
        <end position="53"/>
    </location>
</feature>
<organism evidence="2 3">
    <name type="scientific">Thalassospira profundimaris</name>
    <dbReference type="NCBI Taxonomy" id="502049"/>
    <lineage>
        <taxon>Bacteria</taxon>
        <taxon>Pseudomonadati</taxon>
        <taxon>Pseudomonadota</taxon>
        <taxon>Alphaproteobacteria</taxon>
        <taxon>Rhodospirillales</taxon>
        <taxon>Thalassospiraceae</taxon>
        <taxon>Thalassospira</taxon>
    </lineage>
</organism>
<protein>
    <submittedName>
        <fullName evidence="2">Uncharacterized protein</fullName>
    </submittedName>
</protein>
<keyword evidence="1" id="KW-1133">Transmembrane helix</keyword>
<dbReference type="AlphaFoldDB" id="A0A367W863"/>
<evidence type="ECO:0000313" key="2">
    <source>
        <dbReference type="EMBL" id="RCK37567.1"/>
    </source>
</evidence>
<proteinExistence type="predicted"/>
<evidence type="ECO:0000256" key="1">
    <source>
        <dbReference type="SAM" id="Phobius"/>
    </source>
</evidence>
<dbReference type="Proteomes" id="UP000253226">
    <property type="component" value="Unassembled WGS sequence"/>
</dbReference>
<comment type="caution">
    <text evidence="2">The sequence shown here is derived from an EMBL/GenBank/DDBJ whole genome shotgun (WGS) entry which is preliminary data.</text>
</comment>
<evidence type="ECO:0000313" key="3">
    <source>
        <dbReference type="Proteomes" id="UP000253226"/>
    </source>
</evidence>